<name>A0ABN8T0Y3_9CNID</name>
<proteinExistence type="predicted"/>
<dbReference type="CDD" id="cd00054">
    <property type="entry name" value="EGF_CA"/>
    <property type="match status" value="1"/>
</dbReference>
<dbReference type="PROSITE" id="PS01187">
    <property type="entry name" value="EGF_CA"/>
    <property type="match status" value="1"/>
</dbReference>
<dbReference type="PANTHER" id="PTHR12916:SF9">
    <property type="entry name" value="NEUROGENIC LOCUS NOTCH HOMOLOG PROTEIN 1-RELATED"/>
    <property type="match status" value="1"/>
</dbReference>
<comment type="caution">
    <text evidence="4">Lacks conserved residue(s) required for the propagation of feature annotation.</text>
</comment>
<evidence type="ECO:0000256" key="2">
    <source>
        <dbReference type="ARBA" id="ARBA00022737"/>
    </source>
</evidence>
<keyword evidence="7" id="KW-1185">Reference proteome</keyword>
<evidence type="ECO:0000313" key="7">
    <source>
        <dbReference type="Proteomes" id="UP001159427"/>
    </source>
</evidence>
<feature type="non-terminal residue" evidence="6">
    <location>
        <position position="150"/>
    </location>
</feature>
<dbReference type="SUPFAM" id="SSF57196">
    <property type="entry name" value="EGF/Laminin"/>
    <property type="match status" value="1"/>
</dbReference>
<protein>
    <recommendedName>
        <fullName evidence="5">EGF-like domain-containing protein</fullName>
    </recommendedName>
</protein>
<feature type="disulfide bond" evidence="4">
    <location>
        <begin position="129"/>
        <end position="138"/>
    </location>
</feature>
<dbReference type="Proteomes" id="UP001159427">
    <property type="component" value="Unassembled WGS sequence"/>
</dbReference>
<dbReference type="PROSITE" id="PS00010">
    <property type="entry name" value="ASX_HYDROXYL"/>
    <property type="match status" value="1"/>
</dbReference>
<evidence type="ECO:0000259" key="5">
    <source>
        <dbReference type="PROSITE" id="PS50026"/>
    </source>
</evidence>
<dbReference type="PROSITE" id="PS50026">
    <property type="entry name" value="EGF_3"/>
    <property type="match status" value="1"/>
</dbReference>
<dbReference type="EMBL" id="CALNXI010005089">
    <property type="protein sequence ID" value="CAH3196942.1"/>
    <property type="molecule type" value="Genomic_DNA"/>
</dbReference>
<keyword evidence="3 4" id="KW-1015">Disulfide bond</keyword>
<sequence length="150" mass="15167">SATTTDAITSSLPTRVFSSALASTSTSKVPKDTTSSAVHVSTYVATGVFISTLASVTASKSTSASTSVSTTVSTSVYNISSANFPISVSGTASLLTQAIALSNTNDCYPNPCLNNGTCTDGLNNYTCTCVPGFVGKNCSNNTGNCYPNPC</sequence>
<dbReference type="InterPro" id="IPR000152">
    <property type="entry name" value="EGF-type_Asp/Asn_hydroxyl_site"/>
</dbReference>
<evidence type="ECO:0000256" key="4">
    <source>
        <dbReference type="PROSITE-ProRule" id="PRU00076"/>
    </source>
</evidence>
<evidence type="ECO:0000256" key="1">
    <source>
        <dbReference type="ARBA" id="ARBA00022536"/>
    </source>
</evidence>
<keyword evidence="2" id="KW-0677">Repeat</keyword>
<organism evidence="6 7">
    <name type="scientific">Porites evermanni</name>
    <dbReference type="NCBI Taxonomy" id="104178"/>
    <lineage>
        <taxon>Eukaryota</taxon>
        <taxon>Metazoa</taxon>
        <taxon>Cnidaria</taxon>
        <taxon>Anthozoa</taxon>
        <taxon>Hexacorallia</taxon>
        <taxon>Scleractinia</taxon>
        <taxon>Fungiina</taxon>
        <taxon>Poritidae</taxon>
        <taxon>Porites</taxon>
    </lineage>
</organism>
<dbReference type="Gene3D" id="2.10.25.10">
    <property type="entry name" value="Laminin"/>
    <property type="match status" value="1"/>
</dbReference>
<evidence type="ECO:0000313" key="6">
    <source>
        <dbReference type="EMBL" id="CAH3196942.1"/>
    </source>
</evidence>
<dbReference type="SMART" id="SM00181">
    <property type="entry name" value="EGF"/>
    <property type="match status" value="1"/>
</dbReference>
<dbReference type="PROSITE" id="PS00022">
    <property type="entry name" value="EGF_1"/>
    <property type="match status" value="1"/>
</dbReference>
<dbReference type="PRINTS" id="PR00010">
    <property type="entry name" value="EGFBLOOD"/>
</dbReference>
<dbReference type="SMART" id="SM00179">
    <property type="entry name" value="EGF_CA"/>
    <property type="match status" value="1"/>
</dbReference>
<dbReference type="Pfam" id="PF00008">
    <property type="entry name" value="EGF"/>
    <property type="match status" value="1"/>
</dbReference>
<feature type="non-terminal residue" evidence="6">
    <location>
        <position position="1"/>
    </location>
</feature>
<keyword evidence="1 4" id="KW-0245">EGF-like domain</keyword>
<evidence type="ECO:0000256" key="3">
    <source>
        <dbReference type="ARBA" id="ARBA00023157"/>
    </source>
</evidence>
<comment type="caution">
    <text evidence="6">The sequence shown here is derived from an EMBL/GenBank/DDBJ whole genome shotgun (WGS) entry which is preliminary data.</text>
</comment>
<reference evidence="6 7" key="1">
    <citation type="submission" date="2022-05" db="EMBL/GenBank/DDBJ databases">
        <authorList>
            <consortium name="Genoscope - CEA"/>
            <person name="William W."/>
        </authorList>
    </citation>
    <scope>NUCLEOTIDE SEQUENCE [LARGE SCALE GENOMIC DNA]</scope>
</reference>
<dbReference type="InterPro" id="IPR001881">
    <property type="entry name" value="EGF-like_Ca-bd_dom"/>
</dbReference>
<dbReference type="PANTHER" id="PTHR12916">
    <property type="entry name" value="CYTOCHROME C OXIDASE POLYPEPTIDE VIC-2"/>
    <property type="match status" value="1"/>
</dbReference>
<dbReference type="InterPro" id="IPR000742">
    <property type="entry name" value="EGF"/>
</dbReference>
<dbReference type="PROSITE" id="PS01186">
    <property type="entry name" value="EGF_2"/>
    <property type="match status" value="1"/>
</dbReference>
<dbReference type="InterPro" id="IPR018097">
    <property type="entry name" value="EGF_Ca-bd_CS"/>
</dbReference>
<accession>A0ABN8T0Y3</accession>
<feature type="domain" description="EGF-like" evidence="5">
    <location>
        <begin position="103"/>
        <end position="139"/>
    </location>
</feature>
<gene>
    <name evidence="6" type="ORF">PEVE_00033956</name>
</gene>